<dbReference type="PATRIC" id="fig|1727163.4.peg.275"/>
<reference evidence="3" key="1">
    <citation type="submission" date="2015-09" db="EMBL/GenBank/DDBJ databases">
        <title>Complete sequence of Algoriphagus sp. M8-2.</title>
        <authorList>
            <person name="Shintani M."/>
        </authorList>
    </citation>
    <scope>NUCLEOTIDE SEQUENCE [LARGE SCALE GENOMIC DNA]</scope>
    <source>
        <strain evidence="3">M8-2</strain>
    </source>
</reference>
<organism evidence="2 3">
    <name type="scientific">Algoriphagus sanaruensis</name>
    <dbReference type="NCBI Taxonomy" id="1727163"/>
    <lineage>
        <taxon>Bacteria</taxon>
        <taxon>Pseudomonadati</taxon>
        <taxon>Bacteroidota</taxon>
        <taxon>Cytophagia</taxon>
        <taxon>Cytophagales</taxon>
        <taxon>Cyclobacteriaceae</taxon>
        <taxon>Algoriphagus</taxon>
    </lineage>
</organism>
<gene>
    <name evidence="2" type="ORF">AO498_01325</name>
</gene>
<dbReference type="Pfam" id="PF06170">
    <property type="entry name" value="DUF983"/>
    <property type="match status" value="1"/>
</dbReference>
<feature type="transmembrane region" description="Helical" evidence="1">
    <location>
        <begin position="87"/>
        <end position="106"/>
    </location>
</feature>
<feature type="transmembrane region" description="Helical" evidence="1">
    <location>
        <begin position="55"/>
        <end position="81"/>
    </location>
</feature>
<keyword evidence="1" id="KW-0472">Membrane</keyword>
<reference evidence="2 3" key="2">
    <citation type="journal article" date="2016" name="Genome Announc.">
        <title>Complete Genome Sequence of Algoriphagus sp. Strain M8-2, Isolated from a Brackish Lake.</title>
        <authorList>
            <person name="Muraguchi Y."/>
            <person name="Kushimoto K."/>
            <person name="Ohtsubo Y."/>
            <person name="Suzuki T."/>
            <person name="Dohra H."/>
            <person name="Kimbara K."/>
            <person name="Shintani M."/>
        </authorList>
    </citation>
    <scope>NUCLEOTIDE SEQUENCE [LARGE SCALE GENOMIC DNA]</scope>
    <source>
        <strain evidence="2 3">M8-2</strain>
    </source>
</reference>
<dbReference type="EMBL" id="CP012836">
    <property type="protein sequence ID" value="AMQ55013.1"/>
    <property type="molecule type" value="Genomic_DNA"/>
</dbReference>
<evidence type="ECO:0008006" key="4">
    <source>
        <dbReference type="Google" id="ProtNLM"/>
    </source>
</evidence>
<sequence>MKSPSLLFSLLTGRCPRCRKGPLFESAEWNKPSSWFAMHKSCTCCQQSFEPEPGFYFGAMFVSYAFNTALFIAVWITYSFLASEFSLFYLLMLMILAAALALPFFFRLSRSLWIHLFVPYGSKSEKR</sequence>
<dbReference type="KEGG" id="alm:AO498_01325"/>
<accession>A0A142EIQ8</accession>
<keyword evidence="1" id="KW-0812">Transmembrane</keyword>
<dbReference type="Proteomes" id="UP000073816">
    <property type="component" value="Chromosome"/>
</dbReference>
<evidence type="ECO:0000313" key="3">
    <source>
        <dbReference type="Proteomes" id="UP000073816"/>
    </source>
</evidence>
<keyword evidence="1" id="KW-1133">Transmembrane helix</keyword>
<dbReference type="AlphaFoldDB" id="A0A142EIQ8"/>
<dbReference type="STRING" id="1727163.AO498_01325"/>
<dbReference type="RefSeq" id="WP_236778625.1">
    <property type="nucleotide sequence ID" value="NZ_CP012836.1"/>
</dbReference>
<keyword evidence="3" id="KW-1185">Reference proteome</keyword>
<evidence type="ECO:0000256" key="1">
    <source>
        <dbReference type="SAM" id="Phobius"/>
    </source>
</evidence>
<protein>
    <recommendedName>
        <fullName evidence="4">DUF983 domain-containing protein</fullName>
    </recommendedName>
</protein>
<proteinExistence type="predicted"/>
<name>A0A142EIQ8_9BACT</name>
<evidence type="ECO:0000313" key="2">
    <source>
        <dbReference type="EMBL" id="AMQ55013.1"/>
    </source>
</evidence>
<dbReference type="InterPro" id="IPR009325">
    <property type="entry name" value="DUF983"/>
</dbReference>